<dbReference type="AlphaFoldDB" id="A0AAN6S5P2"/>
<keyword evidence="1" id="KW-0560">Oxidoreductase</keyword>
<evidence type="ECO:0000259" key="3">
    <source>
        <dbReference type="SMART" id="SM00903"/>
    </source>
</evidence>
<dbReference type="PANTHER" id="PTHR30466">
    <property type="entry name" value="FLAVIN REDUCTASE"/>
    <property type="match status" value="1"/>
</dbReference>
<comment type="caution">
    <text evidence="4">The sequence shown here is derived from an EMBL/GenBank/DDBJ whole genome shotgun (WGS) entry which is preliminary data.</text>
</comment>
<name>A0AAN6S5P2_9PEZI</name>
<dbReference type="Pfam" id="PF01613">
    <property type="entry name" value="Flavin_Reduct"/>
    <property type="match status" value="1"/>
</dbReference>
<dbReference type="InterPro" id="IPR050268">
    <property type="entry name" value="NADH-dep_flavin_reductase"/>
</dbReference>
<accession>A0AAN6S5P2</accession>
<dbReference type="SUPFAM" id="SSF50475">
    <property type="entry name" value="FMN-binding split barrel"/>
    <property type="match status" value="1"/>
</dbReference>
<dbReference type="GO" id="GO:0010181">
    <property type="term" value="F:FMN binding"/>
    <property type="evidence" value="ECO:0007669"/>
    <property type="project" value="InterPro"/>
</dbReference>
<gene>
    <name evidence="4" type="ORF">QBC46DRAFT_384267</name>
</gene>
<evidence type="ECO:0000256" key="1">
    <source>
        <dbReference type="ARBA" id="ARBA00023002"/>
    </source>
</evidence>
<dbReference type="PANTHER" id="PTHR30466:SF1">
    <property type="entry name" value="FMN REDUCTASE (NADH) RUTF"/>
    <property type="match status" value="1"/>
</dbReference>
<sequence>MSSRRVLGLTAECAYHHGPPITMPIMRVGAIIALRYWGRQGARRYLQSSAPQWQRKRSAAVEWEVHPPREPTVHLGWSSSSSPPTNPAGTAPETMSMQVRNVMRLVTHSVVACTSTLPGTAESGGLPAPRAMTMSSFTSLALTPTPVVSFNILTPSRTLDAIRASRRFNIHILSGDRKGAKVADRLTRGNLEGIKVFQGLEDECDSQVILPNLEVNYLEVQKGQQGGHEQTEPPLISGPGVLYVFRCKLFDEAHGGLVKVRDHVIVLGEVIEIVDGREEHDSTEQFGLIYADRTYRQLGNCMVRGSVTDKED</sequence>
<dbReference type="GO" id="GO:0042602">
    <property type="term" value="F:riboflavin reductase (NADPH) activity"/>
    <property type="evidence" value="ECO:0007669"/>
    <property type="project" value="TreeGrafter"/>
</dbReference>
<dbReference type="Proteomes" id="UP001303473">
    <property type="component" value="Unassembled WGS sequence"/>
</dbReference>
<feature type="region of interest" description="Disordered" evidence="2">
    <location>
        <begin position="72"/>
        <end position="92"/>
    </location>
</feature>
<protein>
    <submittedName>
        <fullName evidence="4">Flavin reductase like domain-containing protein</fullName>
    </submittedName>
</protein>
<dbReference type="SMART" id="SM00903">
    <property type="entry name" value="Flavin_Reduct"/>
    <property type="match status" value="1"/>
</dbReference>
<organism evidence="4 5">
    <name type="scientific">Diplogelasinospora grovesii</name>
    <dbReference type="NCBI Taxonomy" id="303347"/>
    <lineage>
        <taxon>Eukaryota</taxon>
        <taxon>Fungi</taxon>
        <taxon>Dikarya</taxon>
        <taxon>Ascomycota</taxon>
        <taxon>Pezizomycotina</taxon>
        <taxon>Sordariomycetes</taxon>
        <taxon>Sordariomycetidae</taxon>
        <taxon>Sordariales</taxon>
        <taxon>Diplogelasinosporaceae</taxon>
        <taxon>Diplogelasinospora</taxon>
    </lineage>
</organism>
<keyword evidence="5" id="KW-1185">Reference proteome</keyword>
<dbReference type="InterPro" id="IPR002563">
    <property type="entry name" value="Flavin_Rdtase-like_dom"/>
</dbReference>
<dbReference type="EMBL" id="MU853791">
    <property type="protein sequence ID" value="KAK3940806.1"/>
    <property type="molecule type" value="Genomic_DNA"/>
</dbReference>
<evidence type="ECO:0000313" key="4">
    <source>
        <dbReference type="EMBL" id="KAK3940806.1"/>
    </source>
</evidence>
<evidence type="ECO:0000313" key="5">
    <source>
        <dbReference type="Proteomes" id="UP001303473"/>
    </source>
</evidence>
<dbReference type="Gene3D" id="2.30.110.10">
    <property type="entry name" value="Electron Transport, Fmn-binding Protein, Chain A"/>
    <property type="match status" value="1"/>
</dbReference>
<proteinExistence type="predicted"/>
<reference evidence="5" key="1">
    <citation type="journal article" date="2023" name="Mol. Phylogenet. Evol.">
        <title>Genome-scale phylogeny and comparative genomics of the fungal order Sordariales.</title>
        <authorList>
            <person name="Hensen N."/>
            <person name="Bonometti L."/>
            <person name="Westerberg I."/>
            <person name="Brannstrom I.O."/>
            <person name="Guillou S."/>
            <person name="Cros-Aarteil S."/>
            <person name="Calhoun S."/>
            <person name="Haridas S."/>
            <person name="Kuo A."/>
            <person name="Mondo S."/>
            <person name="Pangilinan J."/>
            <person name="Riley R."/>
            <person name="LaButti K."/>
            <person name="Andreopoulos B."/>
            <person name="Lipzen A."/>
            <person name="Chen C."/>
            <person name="Yan M."/>
            <person name="Daum C."/>
            <person name="Ng V."/>
            <person name="Clum A."/>
            <person name="Steindorff A."/>
            <person name="Ohm R.A."/>
            <person name="Martin F."/>
            <person name="Silar P."/>
            <person name="Natvig D.O."/>
            <person name="Lalanne C."/>
            <person name="Gautier V."/>
            <person name="Ament-Velasquez S.L."/>
            <person name="Kruys A."/>
            <person name="Hutchinson M.I."/>
            <person name="Powell A.J."/>
            <person name="Barry K."/>
            <person name="Miller A.N."/>
            <person name="Grigoriev I.V."/>
            <person name="Debuchy R."/>
            <person name="Gladieux P."/>
            <person name="Hiltunen Thoren M."/>
            <person name="Johannesson H."/>
        </authorList>
    </citation>
    <scope>NUCLEOTIDE SEQUENCE [LARGE SCALE GENOMIC DNA]</scope>
    <source>
        <strain evidence="5">CBS 340.73</strain>
    </source>
</reference>
<evidence type="ECO:0000256" key="2">
    <source>
        <dbReference type="SAM" id="MobiDB-lite"/>
    </source>
</evidence>
<dbReference type="InterPro" id="IPR012349">
    <property type="entry name" value="Split_barrel_FMN-bd"/>
</dbReference>
<feature type="domain" description="Flavin reductase like" evidence="3">
    <location>
        <begin position="103"/>
        <end position="297"/>
    </location>
</feature>